<dbReference type="GO" id="GO:0005886">
    <property type="term" value="C:plasma membrane"/>
    <property type="evidence" value="ECO:0007669"/>
    <property type="project" value="UniProtKB-SubCell"/>
</dbReference>
<evidence type="ECO:0000256" key="1">
    <source>
        <dbReference type="RuleBase" id="RU362123"/>
    </source>
</evidence>
<comment type="similarity">
    <text evidence="1">Belongs to the TonB family.</text>
</comment>
<evidence type="ECO:0000313" key="4">
    <source>
        <dbReference type="EMBL" id="TDU30804.1"/>
    </source>
</evidence>
<keyword evidence="1" id="KW-0735">Signal-anchor</keyword>
<name>A0A4R7P9X5_9GAMM</name>
<organism evidence="4 5">
    <name type="scientific">Panacagrimonas perspica</name>
    <dbReference type="NCBI Taxonomy" id="381431"/>
    <lineage>
        <taxon>Bacteria</taxon>
        <taxon>Pseudomonadati</taxon>
        <taxon>Pseudomonadota</taxon>
        <taxon>Gammaproteobacteria</taxon>
        <taxon>Nevskiales</taxon>
        <taxon>Nevskiaceae</taxon>
        <taxon>Panacagrimonas</taxon>
    </lineage>
</organism>
<feature type="domain" description="TonB C-terminal" evidence="3">
    <location>
        <begin position="152"/>
        <end position="244"/>
    </location>
</feature>
<dbReference type="AlphaFoldDB" id="A0A4R7P9X5"/>
<gene>
    <name evidence="4" type="ORF">DFR24_0160</name>
</gene>
<comment type="function">
    <text evidence="1">Interacts with outer membrane receptor proteins that carry out high-affinity binding and energy dependent uptake into the periplasmic space of specific substrates. It could act to transduce energy from the cytoplasmic membrane to specific energy-requiring processes in the outer membrane, resulting in the release into the periplasm of ligands bound by these outer membrane proteins.</text>
</comment>
<protein>
    <recommendedName>
        <fullName evidence="1">Protein TonB</fullName>
    </recommendedName>
</protein>
<evidence type="ECO:0000259" key="3">
    <source>
        <dbReference type="PROSITE" id="PS52015"/>
    </source>
</evidence>
<dbReference type="OrthoDB" id="1628901at2"/>
<accession>A0A4R7P9X5</accession>
<keyword evidence="1" id="KW-0997">Cell inner membrane</keyword>
<dbReference type="GO" id="GO:0015891">
    <property type="term" value="P:siderophore transport"/>
    <property type="evidence" value="ECO:0007669"/>
    <property type="project" value="InterPro"/>
</dbReference>
<dbReference type="InterPro" id="IPR003538">
    <property type="entry name" value="TonB"/>
</dbReference>
<comment type="subcellular location">
    <subcellularLocation>
        <location evidence="1">Cell inner membrane</location>
        <topology evidence="1">Single-pass membrane protein</topology>
        <orientation evidence="1">Periplasmic side</orientation>
    </subcellularLocation>
</comment>
<dbReference type="GO" id="GO:0055085">
    <property type="term" value="P:transmembrane transport"/>
    <property type="evidence" value="ECO:0007669"/>
    <property type="project" value="InterPro"/>
</dbReference>
<feature type="transmembrane region" description="Helical" evidence="1">
    <location>
        <begin position="12"/>
        <end position="36"/>
    </location>
</feature>
<dbReference type="RefSeq" id="WP_133879443.1">
    <property type="nucleotide sequence ID" value="NZ_MWIN01000023.1"/>
</dbReference>
<keyword evidence="5" id="KW-1185">Reference proteome</keyword>
<dbReference type="GO" id="GO:0015031">
    <property type="term" value="P:protein transport"/>
    <property type="evidence" value="ECO:0007669"/>
    <property type="project" value="UniProtKB-UniRule"/>
</dbReference>
<keyword evidence="1" id="KW-1003">Cell membrane</keyword>
<comment type="caution">
    <text evidence="4">The sequence shown here is derived from an EMBL/GenBank/DDBJ whole genome shotgun (WGS) entry which is preliminary data.</text>
</comment>
<keyword evidence="1" id="KW-1133">Transmembrane helix</keyword>
<keyword evidence="1" id="KW-0812">Transmembrane</keyword>
<dbReference type="InterPro" id="IPR037682">
    <property type="entry name" value="TonB_C"/>
</dbReference>
<dbReference type="GO" id="GO:0031992">
    <property type="term" value="F:energy transducer activity"/>
    <property type="evidence" value="ECO:0007669"/>
    <property type="project" value="InterPro"/>
</dbReference>
<feature type="region of interest" description="Disordered" evidence="2">
    <location>
        <begin position="60"/>
        <end position="86"/>
    </location>
</feature>
<dbReference type="SUPFAM" id="SSF74653">
    <property type="entry name" value="TolA/TonB C-terminal domain"/>
    <property type="match status" value="1"/>
</dbReference>
<dbReference type="EMBL" id="SOBT01000008">
    <property type="protein sequence ID" value="TDU30804.1"/>
    <property type="molecule type" value="Genomic_DNA"/>
</dbReference>
<reference evidence="4 5" key="1">
    <citation type="submission" date="2019-03" db="EMBL/GenBank/DDBJ databases">
        <title>Genomic Encyclopedia of Type Strains, Phase IV (KMG-IV): sequencing the most valuable type-strain genomes for metagenomic binning, comparative biology and taxonomic classification.</title>
        <authorList>
            <person name="Goeker M."/>
        </authorList>
    </citation>
    <scope>NUCLEOTIDE SEQUENCE [LARGE SCALE GENOMIC DNA]</scope>
    <source>
        <strain evidence="4 5">DSM 26377</strain>
    </source>
</reference>
<keyword evidence="1" id="KW-0472">Membrane</keyword>
<dbReference type="Pfam" id="PF03544">
    <property type="entry name" value="TonB_C"/>
    <property type="match status" value="1"/>
</dbReference>
<evidence type="ECO:0000256" key="2">
    <source>
        <dbReference type="SAM" id="MobiDB-lite"/>
    </source>
</evidence>
<sequence>MSIATQQEQAGVRWVVLPLLGLLLTALLFLLLGWIIRGPEGEGLGPQRVLDAIDIARVEPPSEQPKDVMKTLENAPPPPPAAPPALGRPDLPALDVPTLAIEPVAVGNIAVPVALGASGLSLGKAGSFGGFGSGGAGSGAGAGGSEYGGGGWKGKPLTPLSTARPQMPDWACKQKLNGWVEAVFIVMPNGRVQNIRIVDADPRGVFEAAAVESITNWIYEPTGKAAEVKQRVPMNHEDCAYNWN</sequence>
<keyword evidence="1" id="KW-0653">Protein transport</keyword>
<keyword evidence="1" id="KW-0813">Transport</keyword>
<proteinExistence type="inferred from homology"/>
<dbReference type="Proteomes" id="UP000295341">
    <property type="component" value="Unassembled WGS sequence"/>
</dbReference>
<dbReference type="PRINTS" id="PR01374">
    <property type="entry name" value="TONBPROTEIN"/>
</dbReference>
<dbReference type="Gene3D" id="3.30.2420.10">
    <property type="entry name" value="TonB"/>
    <property type="match status" value="1"/>
</dbReference>
<dbReference type="GO" id="GO:0030288">
    <property type="term" value="C:outer membrane-bounded periplasmic space"/>
    <property type="evidence" value="ECO:0007669"/>
    <property type="project" value="InterPro"/>
</dbReference>
<dbReference type="PROSITE" id="PS52015">
    <property type="entry name" value="TONB_CTD"/>
    <property type="match status" value="1"/>
</dbReference>
<evidence type="ECO:0000313" key="5">
    <source>
        <dbReference type="Proteomes" id="UP000295341"/>
    </source>
</evidence>